<accession>A0A975G612</accession>
<dbReference type="RefSeq" id="WP_211629500.1">
    <property type="nucleotide sequence ID" value="NZ_CP073100.1"/>
</dbReference>
<organism evidence="2 3">
    <name type="scientific">Luteolibacter ambystomatis</name>
    <dbReference type="NCBI Taxonomy" id="2824561"/>
    <lineage>
        <taxon>Bacteria</taxon>
        <taxon>Pseudomonadati</taxon>
        <taxon>Verrucomicrobiota</taxon>
        <taxon>Verrucomicrobiia</taxon>
        <taxon>Verrucomicrobiales</taxon>
        <taxon>Verrucomicrobiaceae</taxon>
        <taxon>Luteolibacter</taxon>
    </lineage>
</organism>
<keyword evidence="1" id="KW-1133">Transmembrane helix</keyword>
<reference evidence="2" key="1">
    <citation type="submission" date="2021-04" db="EMBL/GenBank/DDBJ databases">
        <title>Luteolibacter sp. 32A isolated from the skin of an Anderson's salamander (Ambystoma andersonii).</title>
        <authorList>
            <person name="Spergser J."/>
            <person name="Busse H.-J."/>
        </authorList>
    </citation>
    <scope>NUCLEOTIDE SEQUENCE</scope>
    <source>
        <strain evidence="2">32A</strain>
    </source>
</reference>
<gene>
    <name evidence="2" type="ORF">KBB96_11170</name>
</gene>
<evidence type="ECO:0000313" key="3">
    <source>
        <dbReference type="Proteomes" id="UP000676169"/>
    </source>
</evidence>
<proteinExistence type="predicted"/>
<dbReference type="Gene3D" id="1.10.287.70">
    <property type="match status" value="1"/>
</dbReference>
<dbReference type="EMBL" id="CP073100">
    <property type="protein sequence ID" value="QUE49433.1"/>
    <property type="molecule type" value="Genomic_DNA"/>
</dbReference>
<keyword evidence="3" id="KW-1185">Reference proteome</keyword>
<feature type="transmembrane region" description="Helical" evidence="1">
    <location>
        <begin position="78"/>
        <end position="100"/>
    </location>
</feature>
<keyword evidence="1" id="KW-0472">Membrane</keyword>
<protein>
    <recommendedName>
        <fullName evidence="4">Two pore domain potassium channel family protein</fullName>
    </recommendedName>
</protein>
<sequence length="120" mass="13403">MFRYEHRRQRPISRTLFLRRMLHSVAFAFGSVAVALFVGMLGYHVLEGLPWVDSFLNASMILGGMGPVDPMKTEAGKIFAGLYALFSGLGFIGLAGLLFLPVAHRLLHKFHYEDDEKSSS</sequence>
<dbReference type="KEGG" id="lamb:KBB96_11170"/>
<dbReference type="Proteomes" id="UP000676169">
    <property type="component" value="Chromosome"/>
</dbReference>
<feature type="transmembrane region" description="Helical" evidence="1">
    <location>
        <begin position="21"/>
        <end position="46"/>
    </location>
</feature>
<dbReference type="AlphaFoldDB" id="A0A975G612"/>
<evidence type="ECO:0008006" key="4">
    <source>
        <dbReference type="Google" id="ProtNLM"/>
    </source>
</evidence>
<dbReference type="SUPFAM" id="SSF81324">
    <property type="entry name" value="Voltage-gated potassium channels"/>
    <property type="match status" value="1"/>
</dbReference>
<name>A0A975G612_9BACT</name>
<keyword evidence="1" id="KW-0812">Transmembrane</keyword>
<evidence type="ECO:0000256" key="1">
    <source>
        <dbReference type="SAM" id="Phobius"/>
    </source>
</evidence>
<evidence type="ECO:0000313" key="2">
    <source>
        <dbReference type="EMBL" id="QUE49433.1"/>
    </source>
</evidence>